<dbReference type="InterPro" id="IPR028325">
    <property type="entry name" value="VG_K_chnl"/>
</dbReference>
<comment type="subcellular location">
    <subcellularLocation>
        <location evidence="1">Membrane</location>
        <topology evidence="1">Multi-pass membrane protein</topology>
    </subcellularLocation>
</comment>
<dbReference type="SUPFAM" id="SSF81324">
    <property type="entry name" value="Voltage-gated potassium channels"/>
    <property type="match status" value="1"/>
</dbReference>
<evidence type="ECO:0000256" key="6">
    <source>
        <dbReference type="ARBA" id="ARBA00023136"/>
    </source>
</evidence>
<evidence type="ECO:0000256" key="2">
    <source>
        <dbReference type="ARBA" id="ARBA00022448"/>
    </source>
</evidence>
<accession>A0A562ZMQ3</accession>
<proteinExistence type="predicted"/>
<dbReference type="GO" id="GO:0001508">
    <property type="term" value="P:action potential"/>
    <property type="evidence" value="ECO:0007669"/>
    <property type="project" value="TreeGrafter"/>
</dbReference>
<dbReference type="EMBL" id="VOBQ01000014">
    <property type="protein sequence ID" value="TWO69697.1"/>
    <property type="molecule type" value="Genomic_DNA"/>
</dbReference>
<protein>
    <submittedName>
        <fullName evidence="10">Two pore domain potassium channel family protein</fullName>
    </submittedName>
</protein>
<evidence type="ECO:0000313" key="10">
    <source>
        <dbReference type="EMBL" id="TWO69697.1"/>
    </source>
</evidence>
<evidence type="ECO:0000313" key="11">
    <source>
        <dbReference type="Proteomes" id="UP000318199"/>
    </source>
</evidence>
<dbReference type="AlphaFoldDB" id="A0A562ZMQ3"/>
<feature type="transmembrane region" description="Helical" evidence="8">
    <location>
        <begin position="72"/>
        <end position="92"/>
    </location>
</feature>
<evidence type="ECO:0000256" key="4">
    <source>
        <dbReference type="ARBA" id="ARBA00022989"/>
    </source>
</evidence>
<keyword evidence="11" id="KW-1185">Reference proteome</keyword>
<evidence type="ECO:0000256" key="8">
    <source>
        <dbReference type="SAM" id="Phobius"/>
    </source>
</evidence>
<dbReference type="PANTHER" id="PTHR11537">
    <property type="entry name" value="VOLTAGE-GATED POTASSIUM CHANNEL"/>
    <property type="match status" value="1"/>
</dbReference>
<dbReference type="InterPro" id="IPR013099">
    <property type="entry name" value="K_chnl_dom"/>
</dbReference>
<feature type="transmembrane region" description="Helical" evidence="8">
    <location>
        <begin position="42"/>
        <end position="60"/>
    </location>
</feature>
<name>A0A562ZMQ3_9BURK</name>
<dbReference type="GO" id="GO:0008076">
    <property type="term" value="C:voltage-gated potassium channel complex"/>
    <property type="evidence" value="ECO:0007669"/>
    <property type="project" value="InterPro"/>
</dbReference>
<dbReference type="OrthoDB" id="9799090at2"/>
<keyword evidence="4 8" id="KW-1133">Transmembrane helix</keyword>
<dbReference type="Proteomes" id="UP000318199">
    <property type="component" value="Unassembled WGS sequence"/>
</dbReference>
<dbReference type="Gene3D" id="1.10.287.70">
    <property type="match status" value="1"/>
</dbReference>
<evidence type="ECO:0000256" key="5">
    <source>
        <dbReference type="ARBA" id="ARBA00023065"/>
    </source>
</evidence>
<keyword evidence="2" id="KW-0813">Transport</keyword>
<keyword evidence="7 10" id="KW-0407">Ion channel</keyword>
<evidence type="ECO:0000256" key="1">
    <source>
        <dbReference type="ARBA" id="ARBA00004141"/>
    </source>
</evidence>
<reference evidence="10 11" key="1">
    <citation type="submission" date="2019-07" db="EMBL/GenBank/DDBJ databases">
        <title>Caenimonas sedimenti sp. nov., isolated from activated sludge.</title>
        <authorList>
            <person name="Xu J."/>
        </authorList>
    </citation>
    <scope>NUCLEOTIDE SEQUENCE [LARGE SCALE GENOMIC DNA]</scope>
    <source>
        <strain evidence="10 11">HX-9-20</strain>
    </source>
</reference>
<evidence type="ECO:0000256" key="7">
    <source>
        <dbReference type="ARBA" id="ARBA00023303"/>
    </source>
</evidence>
<keyword evidence="3 8" id="KW-0812">Transmembrane</keyword>
<gene>
    <name evidence="10" type="ORF">FN976_17890</name>
</gene>
<organism evidence="10 11">
    <name type="scientific">Caenimonas sedimenti</name>
    <dbReference type="NCBI Taxonomy" id="2596921"/>
    <lineage>
        <taxon>Bacteria</taxon>
        <taxon>Pseudomonadati</taxon>
        <taxon>Pseudomonadota</taxon>
        <taxon>Betaproteobacteria</taxon>
        <taxon>Burkholderiales</taxon>
        <taxon>Comamonadaceae</taxon>
        <taxon>Caenimonas</taxon>
    </lineage>
</organism>
<dbReference type="GO" id="GO:0005249">
    <property type="term" value="F:voltage-gated potassium channel activity"/>
    <property type="evidence" value="ECO:0007669"/>
    <property type="project" value="InterPro"/>
</dbReference>
<comment type="caution">
    <text evidence="10">The sequence shown here is derived from an EMBL/GenBank/DDBJ whole genome shotgun (WGS) entry which is preliminary data.</text>
</comment>
<dbReference type="PANTHER" id="PTHR11537:SF254">
    <property type="entry name" value="POTASSIUM VOLTAGE-GATED CHANNEL PROTEIN SHAB"/>
    <property type="match status" value="1"/>
</dbReference>
<feature type="domain" description="Potassium channel" evidence="9">
    <location>
        <begin position="53"/>
        <end position="118"/>
    </location>
</feature>
<evidence type="ECO:0000259" key="9">
    <source>
        <dbReference type="Pfam" id="PF07885"/>
    </source>
</evidence>
<sequence>MDDAWTVGARESQNVRVGHRRIVPDSRKGSSMKALVYVANRMHMILLIYAASLLCAAALFAGFEAKSYWDGLWWAVVTALTIGYGDLAPATVPGRLTGIVFGHLWIFGVIPMIIGNIISSMLEDRNKFTHAEQEWTERTLRRIADKVGVEVDEPPPDY</sequence>
<dbReference type="Pfam" id="PF07885">
    <property type="entry name" value="Ion_trans_2"/>
    <property type="match status" value="1"/>
</dbReference>
<keyword evidence="6 8" id="KW-0472">Membrane</keyword>
<evidence type="ECO:0000256" key="3">
    <source>
        <dbReference type="ARBA" id="ARBA00022692"/>
    </source>
</evidence>
<keyword evidence="5" id="KW-0406">Ion transport</keyword>
<feature type="transmembrane region" description="Helical" evidence="8">
    <location>
        <begin position="98"/>
        <end position="118"/>
    </location>
</feature>